<accession>A0A9D1PUE5</accession>
<dbReference type="GO" id="GO:0008664">
    <property type="term" value="F:RNA 2',3'-cyclic 3'-phosphodiesterase activity"/>
    <property type="evidence" value="ECO:0007669"/>
    <property type="project" value="UniProtKB-EC"/>
</dbReference>
<keyword evidence="1 2" id="KW-0378">Hydrolase</keyword>
<evidence type="ECO:0000259" key="3">
    <source>
        <dbReference type="Pfam" id="PF02834"/>
    </source>
</evidence>
<dbReference type="Proteomes" id="UP000823936">
    <property type="component" value="Unassembled WGS sequence"/>
</dbReference>
<dbReference type="GO" id="GO:0004113">
    <property type="term" value="F:2',3'-cyclic-nucleotide 3'-phosphodiesterase activity"/>
    <property type="evidence" value="ECO:0007669"/>
    <property type="project" value="InterPro"/>
</dbReference>
<evidence type="ECO:0000313" key="5">
    <source>
        <dbReference type="Proteomes" id="UP000823936"/>
    </source>
</evidence>
<evidence type="ECO:0000313" key="4">
    <source>
        <dbReference type="EMBL" id="HIV98801.1"/>
    </source>
</evidence>
<dbReference type="Pfam" id="PF02834">
    <property type="entry name" value="LigT_PEase"/>
    <property type="match status" value="1"/>
</dbReference>
<dbReference type="InterPro" id="IPR014051">
    <property type="entry name" value="Phosphoesterase_HXTX"/>
</dbReference>
<dbReference type="SUPFAM" id="SSF55144">
    <property type="entry name" value="LigT-like"/>
    <property type="match status" value="1"/>
</dbReference>
<organism evidence="4 5">
    <name type="scientific">Candidatus Ornithospirochaeta avicola</name>
    <dbReference type="NCBI Taxonomy" id="2840896"/>
    <lineage>
        <taxon>Bacteria</taxon>
        <taxon>Pseudomonadati</taxon>
        <taxon>Spirochaetota</taxon>
        <taxon>Spirochaetia</taxon>
        <taxon>Spirochaetales</taxon>
        <taxon>Spirochaetaceae</taxon>
        <taxon>Spirochaetaceae incertae sedis</taxon>
        <taxon>Candidatus Ornithospirochaeta</taxon>
    </lineage>
</organism>
<reference evidence="4" key="2">
    <citation type="submission" date="2021-04" db="EMBL/GenBank/DDBJ databases">
        <authorList>
            <person name="Gilroy R."/>
        </authorList>
    </citation>
    <scope>NUCLEOTIDE SEQUENCE</scope>
    <source>
        <strain evidence="4">Gambia11-129</strain>
    </source>
</reference>
<protein>
    <recommendedName>
        <fullName evidence="2">RNA 2',3'-cyclic phosphodiesterase</fullName>
        <shortName evidence="2">RNA 2',3'-CPDase</shortName>
        <ecNumber evidence="2">3.1.4.58</ecNumber>
    </recommendedName>
</protein>
<dbReference type="AlphaFoldDB" id="A0A9D1PUE5"/>
<reference evidence="4" key="1">
    <citation type="journal article" date="2021" name="PeerJ">
        <title>Extensive microbial diversity within the chicken gut microbiome revealed by metagenomics and culture.</title>
        <authorList>
            <person name="Gilroy R."/>
            <person name="Ravi A."/>
            <person name="Getino M."/>
            <person name="Pursley I."/>
            <person name="Horton D.L."/>
            <person name="Alikhan N.F."/>
            <person name="Baker D."/>
            <person name="Gharbi K."/>
            <person name="Hall N."/>
            <person name="Watson M."/>
            <person name="Adriaenssens E.M."/>
            <person name="Foster-Nyarko E."/>
            <person name="Jarju S."/>
            <person name="Secka A."/>
            <person name="Antonio M."/>
            <person name="Oren A."/>
            <person name="Chaudhuri R.R."/>
            <person name="La Ragione R."/>
            <person name="Hildebrand F."/>
            <person name="Pallen M.J."/>
        </authorList>
    </citation>
    <scope>NUCLEOTIDE SEQUENCE</scope>
    <source>
        <strain evidence="4">Gambia11-129</strain>
    </source>
</reference>
<name>A0A9D1PUE5_9SPIO</name>
<comment type="caution">
    <text evidence="4">The sequence shown here is derived from an EMBL/GenBank/DDBJ whole genome shotgun (WGS) entry which is preliminary data.</text>
</comment>
<feature type="short sequence motif" description="HXTX 2" evidence="2">
    <location>
        <begin position="123"/>
        <end position="126"/>
    </location>
</feature>
<dbReference type="EC" id="3.1.4.58" evidence="2"/>
<feature type="short sequence motif" description="HXTX 1" evidence="2">
    <location>
        <begin position="40"/>
        <end position="43"/>
    </location>
</feature>
<dbReference type="InterPro" id="IPR009097">
    <property type="entry name" value="Cyclic_Pdiesterase"/>
</dbReference>
<comment type="similarity">
    <text evidence="2">Belongs to the 2H phosphoesterase superfamily. ThpR family.</text>
</comment>
<dbReference type="Gene3D" id="3.90.1140.10">
    <property type="entry name" value="Cyclic phosphodiesterase"/>
    <property type="match status" value="1"/>
</dbReference>
<gene>
    <name evidence="4" type="primary">thpR</name>
    <name evidence="4" type="ORF">IAB12_03350</name>
</gene>
<feature type="active site" description="Proton acceptor" evidence="2">
    <location>
        <position position="123"/>
    </location>
</feature>
<dbReference type="PANTHER" id="PTHR35561:SF1">
    <property type="entry name" value="RNA 2',3'-CYCLIC PHOSPHODIESTERASE"/>
    <property type="match status" value="1"/>
</dbReference>
<comment type="function">
    <text evidence="2">Hydrolyzes RNA 2',3'-cyclic phosphodiester to an RNA 2'-phosphomonoester.</text>
</comment>
<proteinExistence type="inferred from homology"/>
<sequence length="173" mass="19861">MRLFTAITFSTETRECIYGISESMMNSFPRMHIEKKENLHLTLSFIGEVEPSSLDKVIEALDSVSFSPFMIKMKDISFFSRKGGRIYYMCVERNDGLLTLQRSQKKALLDIGLKLEERKYRPHVTLSRRAGEDIPAASTERIAESVSSFSLMLSERGERGMIYTPIFIKKAEE</sequence>
<evidence type="ECO:0000256" key="1">
    <source>
        <dbReference type="ARBA" id="ARBA00022801"/>
    </source>
</evidence>
<evidence type="ECO:0000256" key="2">
    <source>
        <dbReference type="HAMAP-Rule" id="MF_01940"/>
    </source>
</evidence>
<dbReference type="PANTHER" id="PTHR35561">
    <property type="entry name" value="RNA 2',3'-CYCLIC PHOSPHODIESTERASE"/>
    <property type="match status" value="1"/>
</dbReference>
<dbReference type="InterPro" id="IPR004175">
    <property type="entry name" value="RNA_CPDase"/>
</dbReference>
<dbReference type="NCBIfam" id="TIGR02258">
    <property type="entry name" value="2_5_ligase"/>
    <property type="match status" value="1"/>
</dbReference>
<comment type="catalytic activity">
    <reaction evidence="2">
        <text>a 3'-end 2',3'-cyclophospho-ribonucleotide-RNA + H2O = a 3'-end 2'-phospho-ribonucleotide-RNA + H(+)</text>
        <dbReference type="Rhea" id="RHEA:11828"/>
        <dbReference type="Rhea" id="RHEA-COMP:10464"/>
        <dbReference type="Rhea" id="RHEA-COMP:17353"/>
        <dbReference type="ChEBI" id="CHEBI:15377"/>
        <dbReference type="ChEBI" id="CHEBI:15378"/>
        <dbReference type="ChEBI" id="CHEBI:83064"/>
        <dbReference type="ChEBI" id="CHEBI:173113"/>
        <dbReference type="EC" id="3.1.4.58"/>
    </reaction>
</comment>
<feature type="domain" description="Phosphoesterase HXTX" evidence="3">
    <location>
        <begin position="31"/>
        <end position="84"/>
    </location>
</feature>
<feature type="active site" description="Proton donor" evidence="2">
    <location>
        <position position="40"/>
    </location>
</feature>
<dbReference type="EMBL" id="DXHU01000015">
    <property type="protein sequence ID" value="HIV98801.1"/>
    <property type="molecule type" value="Genomic_DNA"/>
</dbReference>
<dbReference type="HAMAP" id="MF_01940">
    <property type="entry name" value="RNA_CPDase"/>
    <property type="match status" value="1"/>
</dbReference>